<evidence type="ECO:0000256" key="1">
    <source>
        <dbReference type="SAM" id="MobiDB-lite"/>
    </source>
</evidence>
<dbReference type="PANTHER" id="PTHR24148">
    <property type="entry name" value="ANKYRIN REPEAT DOMAIN-CONTAINING PROTEIN 39 HOMOLOG-RELATED"/>
    <property type="match status" value="1"/>
</dbReference>
<sequence>MMRCTQSSFDPYHYSVDRDEDSNDDDDDDDKDPDYFGSLFEVYFPDDGREYQRGIQLLHHPQFLLLYIPENGTKMKLIKPANDPYHRNRIMERAKIENSIGRKRLLLPYYALSHLWGVSKANLQLWHAIGEHVDDEKGHPAAPVSMRTEKRETLLKLLAAYPDSYWWIDVLCARTDTPLAIMGDIYACCQQCIAMIDCPADLIPQIHAISRHRLRNEKSIMSSGADQYLDYCSLKADILGKVMQCQWWKRVWTWQEIVLPKKVMVMAETAVDIFDSNVIDAQDLIDFGMGDVIHVSKFCHGAAQSMAKMTITCVEEISTCRRLNSLRVSAPSDWWIWPELFDTFGKSLRQCMDPVDYVYGMFGICPFDIPRMADPNAVWQLFLSKLENLLSHNIQTTMRISDRARHFDLATAQNMADVYHGLLEKQDSEAGIA</sequence>
<feature type="region of interest" description="Disordered" evidence="1">
    <location>
        <begin position="1"/>
        <end position="31"/>
    </location>
</feature>
<dbReference type="PANTHER" id="PTHR24148:SF64">
    <property type="entry name" value="HETEROKARYON INCOMPATIBILITY DOMAIN-CONTAINING PROTEIN"/>
    <property type="match status" value="1"/>
</dbReference>
<name>A0A068RXE9_9FUNG</name>
<comment type="caution">
    <text evidence="3">The sequence shown here is derived from an EMBL/GenBank/DDBJ whole genome shotgun (WGS) entry which is preliminary data.</text>
</comment>
<evidence type="ECO:0000259" key="2">
    <source>
        <dbReference type="Pfam" id="PF06985"/>
    </source>
</evidence>
<organism evidence="3 4">
    <name type="scientific">Lichtheimia corymbifera JMRC:FSU:9682</name>
    <dbReference type="NCBI Taxonomy" id="1263082"/>
    <lineage>
        <taxon>Eukaryota</taxon>
        <taxon>Fungi</taxon>
        <taxon>Fungi incertae sedis</taxon>
        <taxon>Mucoromycota</taxon>
        <taxon>Mucoromycotina</taxon>
        <taxon>Mucoromycetes</taxon>
        <taxon>Mucorales</taxon>
        <taxon>Lichtheimiaceae</taxon>
        <taxon>Lichtheimia</taxon>
    </lineage>
</organism>
<evidence type="ECO:0000313" key="4">
    <source>
        <dbReference type="Proteomes" id="UP000027586"/>
    </source>
</evidence>
<dbReference type="OrthoDB" id="3556612at2759"/>
<keyword evidence="4" id="KW-1185">Reference proteome</keyword>
<evidence type="ECO:0000313" key="3">
    <source>
        <dbReference type="EMBL" id="CDH54833.1"/>
    </source>
</evidence>
<dbReference type="STRING" id="1263082.A0A068RXE9"/>
<dbReference type="Proteomes" id="UP000027586">
    <property type="component" value="Unassembled WGS sequence"/>
</dbReference>
<dbReference type="Pfam" id="PF06985">
    <property type="entry name" value="HET"/>
    <property type="match status" value="1"/>
</dbReference>
<dbReference type="InterPro" id="IPR010730">
    <property type="entry name" value="HET"/>
</dbReference>
<protein>
    <recommendedName>
        <fullName evidence="2">Heterokaryon incompatibility domain-containing protein</fullName>
    </recommendedName>
</protein>
<feature type="domain" description="Heterokaryon incompatibility" evidence="2">
    <location>
        <begin position="109"/>
        <end position="256"/>
    </location>
</feature>
<feature type="compositionally biased region" description="Acidic residues" evidence="1">
    <location>
        <begin position="18"/>
        <end position="31"/>
    </location>
</feature>
<gene>
    <name evidence="3" type="ORF">LCOR_06049.1</name>
</gene>
<dbReference type="AlphaFoldDB" id="A0A068RXE9"/>
<reference evidence="3" key="1">
    <citation type="submission" date="2013-08" db="EMBL/GenBank/DDBJ databases">
        <title>Gene expansion shapes genome architecture in the human pathogen Lichtheimia corymbifera: an evolutionary genomics analysis in the ancient terrestrial Mucorales (Mucoromycotina).</title>
        <authorList>
            <person name="Schwartze V.U."/>
            <person name="Winter S."/>
            <person name="Shelest E."/>
            <person name="Marcet-Houben M."/>
            <person name="Horn F."/>
            <person name="Wehner S."/>
            <person name="Hoffmann K."/>
            <person name="Riege K."/>
            <person name="Sammeth M."/>
            <person name="Nowrousian M."/>
            <person name="Valiante V."/>
            <person name="Linde J."/>
            <person name="Jacobsen I.D."/>
            <person name="Marz M."/>
            <person name="Brakhage A.A."/>
            <person name="Gabaldon T."/>
            <person name="Bocker S."/>
            <person name="Voigt K."/>
        </authorList>
    </citation>
    <scope>NUCLEOTIDE SEQUENCE [LARGE SCALE GENOMIC DNA]</scope>
    <source>
        <strain evidence="3">FSU 9682</strain>
    </source>
</reference>
<dbReference type="InterPro" id="IPR052895">
    <property type="entry name" value="HetReg/Transcr_Mod"/>
</dbReference>
<accession>A0A068RXE9</accession>
<dbReference type="VEuPathDB" id="FungiDB:LCOR_06049.1"/>
<proteinExistence type="predicted"/>
<dbReference type="EMBL" id="CBTN010000025">
    <property type="protein sequence ID" value="CDH54833.1"/>
    <property type="molecule type" value="Genomic_DNA"/>
</dbReference>